<evidence type="ECO:0000256" key="5">
    <source>
        <dbReference type="ARBA" id="ARBA00022630"/>
    </source>
</evidence>
<dbReference type="PANTHER" id="PTHR21085">
    <property type="entry name" value="CHORISMATE SYNTHASE"/>
    <property type="match status" value="1"/>
</dbReference>
<evidence type="ECO:0000256" key="12">
    <source>
        <dbReference type="RuleBase" id="RU000605"/>
    </source>
</evidence>
<evidence type="ECO:0000256" key="10">
    <source>
        <dbReference type="ARBA" id="ARBA00023239"/>
    </source>
</evidence>
<evidence type="ECO:0000313" key="14">
    <source>
        <dbReference type="Proteomes" id="UP000291269"/>
    </source>
</evidence>
<dbReference type="HAMAP" id="MF_00300">
    <property type="entry name" value="Chorismate_synth"/>
    <property type="match status" value="1"/>
</dbReference>
<evidence type="ECO:0000313" key="13">
    <source>
        <dbReference type="EMBL" id="RXZ60963.1"/>
    </source>
</evidence>
<evidence type="ECO:0000256" key="3">
    <source>
        <dbReference type="ARBA" id="ARBA00013036"/>
    </source>
</evidence>
<dbReference type="Gene3D" id="3.60.150.10">
    <property type="entry name" value="Chorismate synthase AroC"/>
    <property type="match status" value="1"/>
</dbReference>
<keyword evidence="6 11" id="KW-0288">FMN</keyword>
<comment type="pathway">
    <text evidence="1 11 12">Metabolic intermediate biosynthesis; chorismate biosynthesis; chorismate from D-erythrose 4-phosphate and phosphoenolpyruvate: step 7/7.</text>
</comment>
<dbReference type="GO" id="GO:0008652">
    <property type="term" value="P:amino acid biosynthetic process"/>
    <property type="evidence" value="ECO:0007669"/>
    <property type="project" value="UniProtKB-KW"/>
</dbReference>
<sequence>MIKLTTSGESHGRALVAILEGLPSNLEIDAEEINAWLALRQSGYGRGARQKIETDKAEILSGVRDRRTLGSPVCLMVENKDYRNWEEYMSPYGADVTKRRLTQVRPGHADLSGLLKYDHTDARNILERASARETAVRVAAGSVARMYLRALGIEVRGYVKSVESVCDEKHYAFEDLEKIHENELFMPDKVLCERAKTRIDEIKEAKDTAGGIVEIRVRGVKSGFGSCMTYADKLDAHLCGALMSIQAIKGVEVGMGFECARLPGSKVHDEIFWKDGKFSRATNRAGGIEGGMSNGEEIILRAAMKPIPTLMRGLNTVEFESKQACRAATERSDVAAICALEVIAESVVCFALAQKISERLGGDHMREVQERYARLP</sequence>
<dbReference type="InterPro" id="IPR000453">
    <property type="entry name" value="Chorismate_synth"/>
</dbReference>
<keyword evidence="14" id="KW-1185">Reference proteome</keyword>
<evidence type="ECO:0000256" key="1">
    <source>
        <dbReference type="ARBA" id="ARBA00005044"/>
    </source>
</evidence>
<dbReference type="AlphaFoldDB" id="A0A4Q2KC60"/>
<feature type="binding site" evidence="11">
    <location>
        <begin position="246"/>
        <end position="247"/>
    </location>
    <ligand>
        <name>FMN</name>
        <dbReference type="ChEBI" id="CHEBI:58210"/>
    </ligand>
</feature>
<dbReference type="GO" id="GO:0010181">
    <property type="term" value="F:FMN binding"/>
    <property type="evidence" value="ECO:0007669"/>
    <property type="project" value="TreeGrafter"/>
</dbReference>
<accession>A0A4Q2KC60</accession>
<dbReference type="FunFam" id="3.60.150.10:FF:000002">
    <property type="entry name" value="Chorismate synthase"/>
    <property type="match status" value="1"/>
</dbReference>
<name>A0A4Q2KC60_9FIRM</name>
<feature type="binding site" evidence="11">
    <location>
        <position position="331"/>
    </location>
    <ligand>
        <name>FMN</name>
        <dbReference type="ChEBI" id="CHEBI:58210"/>
    </ligand>
</feature>
<dbReference type="InterPro" id="IPR035904">
    <property type="entry name" value="Chorismate_synth_AroC_sf"/>
</dbReference>
<evidence type="ECO:0000256" key="4">
    <source>
        <dbReference type="ARBA" id="ARBA00022605"/>
    </source>
</evidence>
<dbReference type="OrthoDB" id="9771806at2"/>
<dbReference type="EC" id="4.2.3.5" evidence="3 11"/>
<reference evidence="13 14" key="1">
    <citation type="journal article" date="2019" name="Gut">
        <title>Antibiotics-induced monodominance of a novel gut bacterial order.</title>
        <authorList>
            <person name="Hildebrand F."/>
            <person name="Moitinho-Silva L."/>
            <person name="Blasche S."/>
            <person name="Jahn M.T."/>
            <person name="Gossmann T.I."/>
            <person name="Heuerta-Cepas J."/>
            <person name="Hercog R."/>
            <person name="Luetge M."/>
            <person name="Bahram M."/>
            <person name="Pryszlak A."/>
            <person name="Alves R.J."/>
            <person name="Waszak S.M."/>
            <person name="Zhu A."/>
            <person name="Ye L."/>
            <person name="Costea P.I."/>
            <person name="Aalvink S."/>
            <person name="Belzer C."/>
            <person name="Forslund S.K."/>
            <person name="Sunagawa S."/>
            <person name="Hentschel U."/>
            <person name="Merten C."/>
            <person name="Patil K.R."/>
            <person name="Benes V."/>
            <person name="Bork P."/>
        </authorList>
    </citation>
    <scope>NUCLEOTIDE SEQUENCE [LARGE SCALE GENOMIC DNA]</scope>
    <source>
        <strain evidence="13 14">HDS1380</strain>
    </source>
</reference>
<keyword evidence="10 11" id="KW-0456">Lyase</keyword>
<evidence type="ECO:0000256" key="7">
    <source>
        <dbReference type="ARBA" id="ARBA00022827"/>
    </source>
</evidence>
<feature type="binding site" evidence="11">
    <location>
        <position position="290"/>
    </location>
    <ligand>
        <name>FMN</name>
        <dbReference type="ChEBI" id="CHEBI:58210"/>
    </ligand>
</feature>
<proteinExistence type="inferred from homology"/>
<feature type="binding site" evidence="11">
    <location>
        <position position="46"/>
    </location>
    <ligand>
        <name>NADP(+)</name>
        <dbReference type="ChEBI" id="CHEBI:58349"/>
    </ligand>
</feature>
<dbReference type="PROSITE" id="PS00787">
    <property type="entry name" value="CHORISMATE_SYNTHASE_1"/>
    <property type="match status" value="1"/>
</dbReference>
<dbReference type="PIRSF" id="PIRSF001456">
    <property type="entry name" value="Chorismate_synth"/>
    <property type="match status" value="1"/>
</dbReference>
<evidence type="ECO:0000256" key="2">
    <source>
        <dbReference type="ARBA" id="ARBA00008014"/>
    </source>
</evidence>
<evidence type="ECO:0000256" key="8">
    <source>
        <dbReference type="ARBA" id="ARBA00022857"/>
    </source>
</evidence>
<feature type="binding site" evidence="11">
    <location>
        <begin position="128"/>
        <end position="130"/>
    </location>
    <ligand>
        <name>FMN</name>
        <dbReference type="ChEBI" id="CHEBI:58210"/>
    </ligand>
</feature>
<keyword evidence="8 11" id="KW-0521">NADP</keyword>
<comment type="subunit">
    <text evidence="11">Homotetramer.</text>
</comment>
<dbReference type="UniPathway" id="UPA00053">
    <property type="reaction ID" value="UER00090"/>
</dbReference>
<dbReference type="RefSeq" id="WP_129223163.1">
    <property type="nucleotide sequence ID" value="NZ_SDOZ01000002.1"/>
</dbReference>
<dbReference type="CDD" id="cd07304">
    <property type="entry name" value="Chorismate_synthase"/>
    <property type="match status" value="1"/>
</dbReference>
<evidence type="ECO:0000256" key="11">
    <source>
        <dbReference type="HAMAP-Rule" id="MF_00300"/>
    </source>
</evidence>
<dbReference type="GO" id="GO:0009073">
    <property type="term" value="P:aromatic amino acid family biosynthetic process"/>
    <property type="evidence" value="ECO:0007669"/>
    <property type="project" value="UniProtKB-KW"/>
</dbReference>
<feature type="binding site" evidence="11">
    <location>
        <begin position="305"/>
        <end position="309"/>
    </location>
    <ligand>
        <name>FMN</name>
        <dbReference type="ChEBI" id="CHEBI:58210"/>
    </ligand>
</feature>
<keyword evidence="5 11" id="KW-0285">Flavoprotein</keyword>
<comment type="caution">
    <text evidence="13">The sequence shown here is derived from an EMBL/GenBank/DDBJ whole genome shotgun (WGS) entry which is preliminary data.</text>
</comment>
<dbReference type="EMBL" id="SDOZ01000002">
    <property type="protein sequence ID" value="RXZ60963.1"/>
    <property type="molecule type" value="Genomic_DNA"/>
</dbReference>
<keyword evidence="9 11" id="KW-0057">Aromatic amino acid biosynthesis</keyword>
<comment type="similarity">
    <text evidence="2 11 12">Belongs to the chorismate synthase family.</text>
</comment>
<organism evidence="13 14">
    <name type="scientific">Candidatus Borkfalkia ceftriaxoniphila</name>
    <dbReference type="NCBI Taxonomy" id="2508949"/>
    <lineage>
        <taxon>Bacteria</taxon>
        <taxon>Bacillati</taxon>
        <taxon>Bacillota</taxon>
        <taxon>Clostridia</taxon>
        <taxon>Christensenellales</taxon>
        <taxon>Christensenellaceae</taxon>
        <taxon>Candidatus Borkfalkia</taxon>
    </lineage>
</organism>
<comment type="function">
    <text evidence="11">Catalyzes the anti-1,4-elimination of the C-3 phosphate and the C-6 proR hydrogen from 5-enolpyruvylshikimate-3-phosphate (EPSP) to yield chorismate, which is the branch point compound that serves as the starting substrate for the three terminal pathways of aromatic amino acid biosynthesis. This reaction introduces a second double bond into the aromatic ring system.</text>
</comment>
<dbReference type="GO" id="GO:0009423">
    <property type="term" value="P:chorismate biosynthetic process"/>
    <property type="evidence" value="ECO:0007669"/>
    <property type="project" value="UniProtKB-UniRule"/>
</dbReference>
<dbReference type="NCBIfam" id="NF003793">
    <property type="entry name" value="PRK05382.1"/>
    <property type="match status" value="1"/>
</dbReference>
<keyword evidence="7 11" id="KW-0274">FAD</keyword>
<dbReference type="GO" id="GO:0005829">
    <property type="term" value="C:cytosol"/>
    <property type="evidence" value="ECO:0007669"/>
    <property type="project" value="TreeGrafter"/>
</dbReference>
<dbReference type="GO" id="GO:0004107">
    <property type="term" value="F:chorismate synthase activity"/>
    <property type="evidence" value="ECO:0007669"/>
    <property type="project" value="UniProtKB-UniRule"/>
</dbReference>
<comment type="cofactor">
    <cofactor evidence="11 12">
        <name>FMNH2</name>
        <dbReference type="ChEBI" id="CHEBI:57618"/>
    </cofactor>
    <text evidence="11 12">Reduced FMN (FMNH(2)).</text>
</comment>
<protein>
    <recommendedName>
        <fullName evidence="3 11">Chorismate synthase</fullName>
        <shortName evidence="11">CS</shortName>
        <ecNumber evidence="3 11">4.2.3.5</ecNumber>
    </recommendedName>
    <alternativeName>
        <fullName evidence="11">5-enolpyruvylshikimate-3-phosphate phospholyase</fullName>
    </alternativeName>
</protein>
<dbReference type="Pfam" id="PF01264">
    <property type="entry name" value="Chorismate_synt"/>
    <property type="match status" value="1"/>
</dbReference>
<evidence type="ECO:0000256" key="6">
    <source>
        <dbReference type="ARBA" id="ARBA00022643"/>
    </source>
</evidence>
<gene>
    <name evidence="11" type="primary">aroC</name>
    <name evidence="13" type="ORF">ESZ91_00845</name>
</gene>
<dbReference type="PANTHER" id="PTHR21085:SF0">
    <property type="entry name" value="CHORISMATE SYNTHASE"/>
    <property type="match status" value="1"/>
</dbReference>
<dbReference type="Proteomes" id="UP000291269">
    <property type="component" value="Unassembled WGS sequence"/>
</dbReference>
<dbReference type="NCBIfam" id="TIGR00033">
    <property type="entry name" value="aroC"/>
    <property type="match status" value="1"/>
</dbReference>
<dbReference type="InterPro" id="IPR020541">
    <property type="entry name" value="Chorismate_synthase_CS"/>
</dbReference>
<dbReference type="SUPFAM" id="SSF103263">
    <property type="entry name" value="Chorismate synthase, AroC"/>
    <property type="match status" value="1"/>
</dbReference>
<comment type="catalytic activity">
    <reaction evidence="11 12">
        <text>5-O-(1-carboxyvinyl)-3-phosphoshikimate = chorismate + phosphate</text>
        <dbReference type="Rhea" id="RHEA:21020"/>
        <dbReference type="ChEBI" id="CHEBI:29748"/>
        <dbReference type="ChEBI" id="CHEBI:43474"/>
        <dbReference type="ChEBI" id="CHEBI:57701"/>
        <dbReference type="EC" id="4.2.3.5"/>
    </reaction>
</comment>
<keyword evidence="4 11" id="KW-0028">Amino-acid biosynthesis</keyword>
<feature type="binding site" evidence="11">
    <location>
        <position position="40"/>
    </location>
    <ligand>
        <name>NADP(+)</name>
        <dbReference type="ChEBI" id="CHEBI:58349"/>
    </ligand>
</feature>
<evidence type="ECO:0000256" key="9">
    <source>
        <dbReference type="ARBA" id="ARBA00023141"/>
    </source>
</evidence>
<dbReference type="PROSITE" id="PS00788">
    <property type="entry name" value="CHORISMATE_SYNTHASE_2"/>
    <property type="match status" value="1"/>
</dbReference>